<gene>
    <name evidence="4" type="ORF">Mal4_14000</name>
</gene>
<dbReference type="KEGG" id="mri:Mal4_14000"/>
<dbReference type="PROSITE" id="PS50801">
    <property type="entry name" value="STAS"/>
    <property type="match status" value="1"/>
</dbReference>
<evidence type="ECO:0000259" key="2">
    <source>
        <dbReference type="PROSITE" id="PS50006"/>
    </source>
</evidence>
<dbReference type="SUPFAM" id="SSF52091">
    <property type="entry name" value="SpoIIaa-like"/>
    <property type="match status" value="1"/>
</dbReference>
<dbReference type="SMART" id="SM00240">
    <property type="entry name" value="FHA"/>
    <property type="match status" value="2"/>
</dbReference>
<dbReference type="InterPro" id="IPR000253">
    <property type="entry name" value="FHA_dom"/>
</dbReference>
<proteinExistence type="predicted"/>
<keyword evidence="5" id="KW-1185">Reference proteome</keyword>
<dbReference type="SUPFAM" id="SSF49879">
    <property type="entry name" value="SMAD/FHA domain"/>
    <property type="match status" value="2"/>
</dbReference>
<dbReference type="InterPro" id="IPR036513">
    <property type="entry name" value="STAS_dom_sf"/>
</dbReference>
<organism evidence="4 5">
    <name type="scientific">Maioricimonas rarisocia</name>
    <dbReference type="NCBI Taxonomy" id="2528026"/>
    <lineage>
        <taxon>Bacteria</taxon>
        <taxon>Pseudomonadati</taxon>
        <taxon>Planctomycetota</taxon>
        <taxon>Planctomycetia</taxon>
        <taxon>Planctomycetales</taxon>
        <taxon>Planctomycetaceae</taxon>
        <taxon>Maioricimonas</taxon>
    </lineage>
</organism>
<dbReference type="Gene3D" id="3.30.750.24">
    <property type="entry name" value="STAS domain"/>
    <property type="match status" value="1"/>
</dbReference>
<dbReference type="InterPro" id="IPR008984">
    <property type="entry name" value="SMAD_FHA_dom_sf"/>
</dbReference>
<dbReference type="PROSITE" id="PS50006">
    <property type="entry name" value="FHA_DOMAIN"/>
    <property type="match status" value="2"/>
</dbReference>
<dbReference type="Pfam" id="PF00498">
    <property type="entry name" value="FHA"/>
    <property type="match status" value="2"/>
</dbReference>
<accession>A0A517Z3U7</accession>
<protein>
    <submittedName>
        <fullName evidence="4">FHA domain protein</fullName>
    </submittedName>
</protein>
<reference evidence="4 5" key="1">
    <citation type="submission" date="2019-02" db="EMBL/GenBank/DDBJ databases">
        <title>Deep-cultivation of Planctomycetes and their phenomic and genomic characterization uncovers novel biology.</title>
        <authorList>
            <person name="Wiegand S."/>
            <person name="Jogler M."/>
            <person name="Boedeker C."/>
            <person name="Pinto D."/>
            <person name="Vollmers J."/>
            <person name="Rivas-Marin E."/>
            <person name="Kohn T."/>
            <person name="Peeters S.H."/>
            <person name="Heuer A."/>
            <person name="Rast P."/>
            <person name="Oberbeckmann S."/>
            <person name="Bunk B."/>
            <person name="Jeske O."/>
            <person name="Meyerdierks A."/>
            <person name="Storesund J.E."/>
            <person name="Kallscheuer N."/>
            <person name="Luecker S."/>
            <person name="Lage O.M."/>
            <person name="Pohl T."/>
            <person name="Merkel B.J."/>
            <person name="Hornburger P."/>
            <person name="Mueller R.-W."/>
            <person name="Bruemmer F."/>
            <person name="Labrenz M."/>
            <person name="Spormann A.M."/>
            <person name="Op den Camp H."/>
            <person name="Overmann J."/>
            <person name="Amann R."/>
            <person name="Jetten M.S.M."/>
            <person name="Mascher T."/>
            <person name="Medema M.H."/>
            <person name="Devos D.P."/>
            <person name="Kaster A.-K."/>
            <person name="Ovreas L."/>
            <person name="Rohde M."/>
            <person name="Galperin M.Y."/>
            <person name="Jogler C."/>
        </authorList>
    </citation>
    <scope>NUCLEOTIDE SEQUENCE [LARGE SCALE GENOMIC DNA]</scope>
    <source>
        <strain evidence="4 5">Mal4</strain>
    </source>
</reference>
<dbReference type="AlphaFoldDB" id="A0A517Z3U7"/>
<dbReference type="InterPro" id="IPR002645">
    <property type="entry name" value="STAS_dom"/>
</dbReference>
<feature type="compositionally biased region" description="Pro residues" evidence="1">
    <location>
        <begin position="259"/>
        <end position="271"/>
    </location>
</feature>
<feature type="domain" description="FHA" evidence="2">
    <location>
        <begin position="44"/>
        <end position="93"/>
    </location>
</feature>
<sequence>MPSEQQESLEMLRHATGADRPLRFALQGPEGGPPDYIELDRPYALVGRSPQCDIRIDGPGIGFRHAYIQVYARRVWCVDLFSPGGVSWDGPPTHGWLSPQHKLQIGNHTLQLFDDGWMFDGSFPAPTDLKPHEMTQPEFGGFPRVDLELLNKPFEGQAWPINRILTLLGRDERCRITCADREISRVHCGLLMLPSGLWAIDMLGRGGTTINGRQRDCMLVGNGHELGIGPYRIRAVYRQGEARLPQPVAPEPEPEPEPEPQPQRQPAPSSPPTASSASGTSQLPSPEFLTRQHQIFRIEIEGDTVVVTPRGDTQQFMYRDIQLEANRVKDVLTTYRYRNLIVDFGRVDLVGTIIIESLTGFCRSVKGRAVMCAASEPMKDSLQSMNLTSIWPLYESRDEAIDALRSHG</sequence>
<evidence type="ECO:0000313" key="4">
    <source>
        <dbReference type="EMBL" id="QDU37097.1"/>
    </source>
</evidence>
<feature type="domain" description="STAS" evidence="3">
    <location>
        <begin position="325"/>
        <end position="404"/>
    </location>
</feature>
<evidence type="ECO:0000259" key="3">
    <source>
        <dbReference type="PROSITE" id="PS50801"/>
    </source>
</evidence>
<dbReference type="CDD" id="cd00060">
    <property type="entry name" value="FHA"/>
    <property type="match status" value="2"/>
</dbReference>
<evidence type="ECO:0000313" key="5">
    <source>
        <dbReference type="Proteomes" id="UP000320496"/>
    </source>
</evidence>
<feature type="domain" description="FHA" evidence="2">
    <location>
        <begin position="166"/>
        <end position="215"/>
    </location>
</feature>
<dbReference type="EMBL" id="CP036275">
    <property type="protein sequence ID" value="QDU37097.1"/>
    <property type="molecule type" value="Genomic_DNA"/>
</dbReference>
<dbReference type="Gene3D" id="2.60.200.20">
    <property type="match status" value="2"/>
</dbReference>
<name>A0A517Z3U7_9PLAN</name>
<evidence type="ECO:0000256" key="1">
    <source>
        <dbReference type="SAM" id="MobiDB-lite"/>
    </source>
</evidence>
<dbReference type="Proteomes" id="UP000320496">
    <property type="component" value="Chromosome"/>
</dbReference>
<feature type="region of interest" description="Disordered" evidence="1">
    <location>
        <begin position="245"/>
        <end position="285"/>
    </location>
</feature>